<evidence type="ECO:0000313" key="3">
    <source>
        <dbReference type="Proteomes" id="UP000823941"/>
    </source>
</evidence>
<feature type="compositionally biased region" description="Basic and acidic residues" evidence="1">
    <location>
        <begin position="37"/>
        <end position="47"/>
    </location>
</feature>
<evidence type="ECO:0000256" key="1">
    <source>
        <dbReference type="SAM" id="MobiDB-lite"/>
    </source>
</evidence>
<proteinExistence type="predicted"/>
<reference evidence="2 3" key="1">
    <citation type="submission" date="2021-06" db="EMBL/GenBank/DDBJ databases">
        <title>A haploid diamondback moth (Plutella xylostella L.) genome assembly resolves 31 chromosomes and identifies a diamide resistance mutation.</title>
        <authorList>
            <person name="Ward C.M."/>
            <person name="Perry K.D."/>
            <person name="Baker G."/>
            <person name="Powis K."/>
            <person name="Heckel D.G."/>
            <person name="Baxter S.W."/>
        </authorList>
    </citation>
    <scope>NUCLEOTIDE SEQUENCE [LARGE SCALE GENOMIC DNA]</scope>
    <source>
        <strain evidence="2 3">LV</strain>
        <tissue evidence="2">Single pupa</tissue>
    </source>
</reference>
<feature type="non-terminal residue" evidence="2">
    <location>
        <position position="1"/>
    </location>
</feature>
<evidence type="ECO:0000313" key="2">
    <source>
        <dbReference type="EMBL" id="KAG7295243.1"/>
    </source>
</evidence>
<gene>
    <name evidence="2" type="ORF">JYU34_022226</name>
</gene>
<comment type="caution">
    <text evidence="2">The sequence shown here is derived from an EMBL/GenBank/DDBJ whole genome shotgun (WGS) entry which is preliminary data.</text>
</comment>
<accession>A0ABQ7PQI1</accession>
<name>A0ABQ7PQI1_PLUXY</name>
<dbReference type="EMBL" id="JAHIBW010000031">
    <property type="protein sequence ID" value="KAG7295243.1"/>
    <property type="molecule type" value="Genomic_DNA"/>
</dbReference>
<feature type="region of interest" description="Disordered" evidence="1">
    <location>
        <begin position="1"/>
        <end position="47"/>
    </location>
</feature>
<feature type="region of interest" description="Disordered" evidence="1">
    <location>
        <begin position="104"/>
        <end position="124"/>
    </location>
</feature>
<dbReference type="Proteomes" id="UP000823941">
    <property type="component" value="Chromosome 31"/>
</dbReference>
<sequence>QFIGNFKKRGQKIGDRFKRTEQKEDLSIPPEAPPPRAEARSPGFEEDHHRYDLSYANWVYRSDTAAQQAIKQLQTVVQPESEATKLPRVTSSQAGLQALIIMPQAKPRPWRRTRRTPSPSPGVLRTFVRHVSANQS</sequence>
<keyword evidence="3" id="KW-1185">Reference proteome</keyword>
<protein>
    <submittedName>
        <fullName evidence="2">Uncharacterized protein</fullName>
    </submittedName>
</protein>
<feature type="compositionally biased region" description="Basic residues" evidence="1">
    <location>
        <begin position="1"/>
        <end position="11"/>
    </location>
</feature>
<feature type="compositionally biased region" description="Basic and acidic residues" evidence="1">
    <location>
        <begin position="12"/>
        <end position="26"/>
    </location>
</feature>
<organism evidence="2 3">
    <name type="scientific">Plutella xylostella</name>
    <name type="common">Diamondback moth</name>
    <name type="synonym">Plutella maculipennis</name>
    <dbReference type="NCBI Taxonomy" id="51655"/>
    <lineage>
        <taxon>Eukaryota</taxon>
        <taxon>Metazoa</taxon>
        <taxon>Ecdysozoa</taxon>
        <taxon>Arthropoda</taxon>
        <taxon>Hexapoda</taxon>
        <taxon>Insecta</taxon>
        <taxon>Pterygota</taxon>
        <taxon>Neoptera</taxon>
        <taxon>Endopterygota</taxon>
        <taxon>Lepidoptera</taxon>
        <taxon>Glossata</taxon>
        <taxon>Ditrysia</taxon>
        <taxon>Yponomeutoidea</taxon>
        <taxon>Plutellidae</taxon>
        <taxon>Plutella</taxon>
    </lineage>
</organism>